<sequence length="1256" mass="137214">MGRPETDLDPAQGPVPRFAYELRRLRQEAGGIPYREMARQVEVSVSTLSRAAKGEQLPSLSVTLAYVAACKGDTAEWEKRWKAVAAEVAAAPRAADGEEPPYRGMTRFEPGDSELFFGREQVVDDVLERLRARRCAAVLGPSGSGKSSLLRAGVVPRLRRPEPPEPGPAALRILTPGQHPARTHIGKLEPAGPGPTYVLVDQFEELFTLCADPAERERFIRRLLAARHPDSRLRVVLGIRADFYGHCLRYPHLVDLLKDAAVPVGAMGPAELRQAIVKPAATRNVIVERALTTRLVEEIADEPGGLPLLSHALLETWHRRSGRTMTLRAYEAAGGVRGAIAQTAEDVYGCLSPERAELARLILLRLVTPGEGAQDTRRPVNRAELDFAPEEEVGAVLDRLIDARLLTVDDGTVDLAHEALITAWPRLRGWVDEGRDRLRAHRRLTEAARAWDDLDRDPGALYRGTRLETVEELFGTATHGAALTSLERSFLDAARSARTRDRRRRRGIATALAALMALVLVAGVVAWQEGRTSDRRKVEAEARRIAAVADSMRFSDPVRAIRLSVAAFRLADTAETRSALLSAAMQRELDVFTVPDPEEGQAVHHLTADGRTLTTVTPRRVVTWDVRTHRRTHTYPGIGRPREDDDIESSTRVSPDGRIIALLGEDRVRLWDVRSGRVTQEVRSPGMPLEAVFGPDGRTLVVLGDDIEVWDLPRSRQILRVPLSQEDNIQDMTVSADGRLLAVCGDREPLRIWDLTERRRVRLPRAAEVASSSCRRHTFALHPAGDLLALATATGIRTWELASGQELLGLDVESVEALRFSADGRFIAVVTGVDEIQLWRTPARQESLLTQDPVFRHPLLSESAYALRVDVAQGVIRYASRNGTTVRSLHLGQTVTDRWRADPASAGKWSEDGRTLAVLHVKGGQRKLELLNGRTGRLISALPGAVCPSAYLGLCTEVMSFSADGRYFAYGPARSAYSPEAPPHQQITVWDVVNRRRHASLVLPQVKEDGSQPGISRIALSADGRRMVVARTLPDSLELWDVRQARLLRTVPRFAGPLDAGPLDGAELAFRSDGGKVVSTGNGVADLRSGRASRLPLGDEQTTTVAFSRDGRYLAVGDLQGRVTIWDGDLRRRLGVLAGANTGGRHGYGASVTALAFSPDSGLLAVGGNYGALQIWDTASNQAVGSALPTPGDHVLSLAFGTSGKTLHAAGTHVLLQKYDLNQAHLLKQACARARGGLSPTDWRTDLPGVPYRKTC</sequence>
<feature type="transmembrane region" description="Helical" evidence="2">
    <location>
        <begin position="508"/>
        <end position="527"/>
    </location>
</feature>
<dbReference type="InterPro" id="IPR027417">
    <property type="entry name" value="P-loop_NTPase"/>
</dbReference>
<dbReference type="EMBL" id="BMSV01000020">
    <property type="protein sequence ID" value="GGQ33006.1"/>
    <property type="molecule type" value="Genomic_DNA"/>
</dbReference>
<feature type="repeat" description="WD" evidence="1">
    <location>
        <begin position="1095"/>
        <end position="1127"/>
    </location>
</feature>
<accession>A0A918B6D7</accession>
<dbReference type="SMART" id="SM00530">
    <property type="entry name" value="HTH_XRE"/>
    <property type="match status" value="1"/>
</dbReference>
<dbReference type="PROSITE" id="PS50082">
    <property type="entry name" value="WD_REPEATS_2"/>
    <property type="match status" value="2"/>
</dbReference>
<gene>
    <name evidence="4" type="ORF">GCM10010249_59460</name>
</gene>
<dbReference type="PANTHER" id="PTHR19879">
    <property type="entry name" value="TRANSCRIPTION INITIATION FACTOR TFIID"/>
    <property type="match status" value="1"/>
</dbReference>
<dbReference type="InterPro" id="IPR036322">
    <property type="entry name" value="WD40_repeat_dom_sf"/>
</dbReference>
<comment type="caution">
    <text evidence="4">The sequence shown here is derived from an EMBL/GenBank/DDBJ whole genome shotgun (WGS) entry which is preliminary data.</text>
</comment>
<evidence type="ECO:0000256" key="1">
    <source>
        <dbReference type="PROSITE-ProRule" id="PRU00221"/>
    </source>
</evidence>
<dbReference type="Gene3D" id="2.130.10.10">
    <property type="entry name" value="YVTN repeat-like/Quinoprotein amine dehydrogenase"/>
    <property type="match status" value="3"/>
</dbReference>
<dbReference type="InterPro" id="IPR001680">
    <property type="entry name" value="WD40_rpt"/>
</dbReference>
<reference evidence="4" key="1">
    <citation type="journal article" date="2014" name="Int. J. Syst. Evol. Microbiol.">
        <title>Complete genome sequence of Corynebacterium casei LMG S-19264T (=DSM 44701T), isolated from a smear-ripened cheese.</title>
        <authorList>
            <consortium name="US DOE Joint Genome Institute (JGI-PGF)"/>
            <person name="Walter F."/>
            <person name="Albersmeier A."/>
            <person name="Kalinowski J."/>
            <person name="Ruckert C."/>
        </authorList>
    </citation>
    <scope>NUCLEOTIDE SEQUENCE</scope>
    <source>
        <strain evidence="4">JCM 4335</strain>
    </source>
</reference>
<dbReference type="SUPFAM" id="SSF82171">
    <property type="entry name" value="DPP6 N-terminal domain-like"/>
    <property type="match status" value="1"/>
</dbReference>
<dbReference type="SUPFAM" id="SSF52540">
    <property type="entry name" value="P-loop containing nucleoside triphosphate hydrolases"/>
    <property type="match status" value="1"/>
</dbReference>
<feature type="repeat" description="WD" evidence="1">
    <location>
        <begin position="1145"/>
        <end position="1186"/>
    </location>
</feature>
<dbReference type="InterPro" id="IPR015943">
    <property type="entry name" value="WD40/YVTN_repeat-like_dom_sf"/>
</dbReference>
<evidence type="ECO:0000259" key="3">
    <source>
        <dbReference type="PROSITE" id="PS50943"/>
    </source>
</evidence>
<dbReference type="PANTHER" id="PTHR19879:SF9">
    <property type="entry name" value="TRANSCRIPTION INITIATION FACTOR TFIID SUBUNIT 5"/>
    <property type="match status" value="1"/>
</dbReference>
<evidence type="ECO:0000256" key="2">
    <source>
        <dbReference type="SAM" id="Phobius"/>
    </source>
</evidence>
<dbReference type="PROSITE" id="PS50294">
    <property type="entry name" value="WD_REPEATS_REGION"/>
    <property type="match status" value="1"/>
</dbReference>
<evidence type="ECO:0000313" key="4">
    <source>
        <dbReference type="EMBL" id="GGQ33006.1"/>
    </source>
</evidence>
<dbReference type="SUPFAM" id="SSF50978">
    <property type="entry name" value="WD40 repeat-like"/>
    <property type="match status" value="1"/>
</dbReference>
<name>A0A918B6D7_9ACTN</name>
<dbReference type="AlphaFoldDB" id="A0A918B6D7"/>
<organism evidence="4 5">
    <name type="scientific">Streptomyces roseolilacinus</name>
    <dbReference type="NCBI Taxonomy" id="66904"/>
    <lineage>
        <taxon>Bacteria</taxon>
        <taxon>Bacillati</taxon>
        <taxon>Actinomycetota</taxon>
        <taxon>Actinomycetes</taxon>
        <taxon>Kitasatosporales</taxon>
        <taxon>Streptomycetaceae</taxon>
        <taxon>Streptomyces</taxon>
    </lineage>
</organism>
<dbReference type="Pfam" id="PF20703">
    <property type="entry name" value="nSTAND1"/>
    <property type="match status" value="1"/>
</dbReference>
<reference evidence="4" key="2">
    <citation type="submission" date="2020-09" db="EMBL/GenBank/DDBJ databases">
        <authorList>
            <person name="Sun Q."/>
            <person name="Ohkuma M."/>
        </authorList>
    </citation>
    <scope>NUCLEOTIDE SEQUENCE</scope>
    <source>
        <strain evidence="4">JCM 4335</strain>
    </source>
</reference>
<dbReference type="Pfam" id="PF13560">
    <property type="entry name" value="HTH_31"/>
    <property type="match status" value="1"/>
</dbReference>
<dbReference type="Pfam" id="PF00400">
    <property type="entry name" value="WD40"/>
    <property type="match status" value="2"/>
</dbReference>
<dbReference type="Proteomes" id="UP000654123">
    <property type="component" value="Unassembled WGS sequence"/>
</dbReference>
<dbReference type="SMART" id="SM00320">
    <property type="entry name" value="WD40"/>
    <property type="match status" value="6"/>
</dbReference>
<keyword evidence="2" id="KW-0812">Transmembrane</keyword>
<dbReference type="InterPro" id="IPR049052">
    <property type="entry name" value="nSTAND1"/>
</dbReference>
<dbReference type="PROSITE" id="PS50943">
    <property type="entry name" value="HTH_CROC1"/>
    <property type="match status" value="1"/>
</dbReference>
<keyword evidence="5" id="KW-1185">Reference proteome</keyword>
<protein>
    <recommendedName>
        <fullName evidence="3">HTH cro/C1-type domain-containing protein</fullName>
    </recommendedName>
</protein>
<keyword evidence="2" id="KW-1133">Transmembrane helix</keyword>
<keyword evidence="1" id="KW-0853">WD repeat</keyword>
<dbReference type="InterPro" id="IPR001387">
    <property type="entry name" value="Cro/C1-type_HTH"/>
</dbReference>
<feature type="domain" description="HTH cro/C1-type" evidence="3">
    <location>
        <begin position="22"/>
        <end position="77"/>
    </location>
</feature>
<dbReference type="CDD" id="cd00093">
    <property type="entry name" value="HTH_XRE"/>
    <property type="match status" value="1"/>
</dbReference>
<evidence type="ECO:0000313" key="5">
    <source>
        <dbReference type="Proteomes" id="UP000654123"/>
    </source>
</evidence>
<keyword evidence="2" id="KW-0472">Membrane</keyword>
<proteinExistence type="predicted"/>
<dbReference type="RefSeq" id="WP_189538260.1">
    <property type="nucleotide sequence ID" value="NZ_BMSV01000020.1"/>
</dbReference>